<comment type="caution">
    <text evidence="1">The sequence shown here is derived from an EMBL/GenBank/DDBJ whole genome shotgun (WGS) entry which is preliminary data.</text>
</comment>
<gene>
    <name evidence="1" type="primary">jg21022</name>
    <name evidence="1" type="ORF">PAEG_LOCUS2384</name>
</gene>
<evidence type="ECO:0000313" key="2">
    <source>
        <dbReference type="Proteomes" id="UP000838756"/>
    </source>
</evidence>
<dbReference type="EMBL" id="CAKXAJ010007557">
    <property type="protein sequence ID" value="CAH2210479.1"/>
    <property type="molecule type" value="Genomic_DNA"/>
</dbReference>
<protein>
    <submittedName>
        <fullName evidence="1">Jg21022 protein</fullName>
    </submittedName>
</protein>
<accession>A0A8S4QMY3</accession>
<dbReference type="Proteomes" id="UP000838756">
    <property type="component" value="Unassembled WGS sequence"/>
</dbReference>
<organism evidence="1 2">
    <name type="scientific">Pararge aegeria aegeria</name>
    <dbReference type="NCBI Taxonomy" id="348720"/>
    <lineage>
        <taxon>Eukaryota</taxon>
        <taxon>Metazoa</taxon>
        <taxon>Ecdysozoa</taxon>
        <taxon>Arthropoda</taxon>
        <taxon>Hexapoda</taxon>
        <taxon>Insecta</taxon>
        <taxon>Pterygota</taxon>
        <taxon>Neoptera</taxon>
        <taxon>Endopterygota</taxon>
        <taxon>Lepidoptera</taxon>
        <taxon>Glossata</taxon>
        <taxon>Ditrysia</taxon>
        <taxon>Papilionoidea</taxon>
        <taxon>Nymphalidae</taxon>
        <taxon>Satyrinae</taxon>
        <taxon>Satyrini</taxon>
        <taxon>Parargina</taxon>
        <taxon>Pararge</taxon>
    </lineage>
</organism>
<feature type="non-terminal residue" evidence="1">
    <location>
        <position position="70"/>
    </location>
</feature>
<reference evidence="1" key="1">
    <citation type="submission" date="2022-03" db="EMBL/GenBank/DDBJ databases">
        <authorList>
            <person name="Lindestad O."/>
        </authorList>
    </citation>
    <scope>NUCLEOTIDE SEQUENCE</scope>
</reference>
<dbReference type="AlphaFoldDB" id="A0A8S4QMY3"/>
<evidence type="ECO:0000313" key="1">
    <source>
        <dbReference type="EMBL" id="CAH2210479.1"/>
    </source>
</evidence>
<name>A0A8S4QMY3_9NEOP</name>
<keyword evidence="2" id="KW-1185">Reference proteome</keyword>
<proteinExistence type="predicted"/>
<sequence length="70" mass="8320">MMLMMMRISIPLHYDVYFILWIRRLPWRIENIFQNWLEEKVDLPIFENISQVSERVEAPPAPVPVAPPAA</sequence>